<dbReference type="EMBL" id="OUUZ01000011">
    <property type="protein sequence ID" value="SPQ23919.1"/>
    <property type="molecule type" value="Genomic_DNA"/>
</dbReference>
<dbReference type="AlphaFoldDB" id="A0A3S4AR67"/>
<evidence type="ECO:0000313" key="4">
    <source>
        <dbReference type="Proteomes" id="UP000289323"/>
    </source>
</evidence>
<feature type="transmembrane region" description="Helical" evidence="2">
    <location>
        <begin position="258"/>
        <end position="281"/>
    </location>
</feature>
<proteinExistence type="predicted"/>
<accession>A0A3S4AR67</accession>
<feature type="transmembrane region" description="Helical" evidence="2">
    <location>
        <begin position="315"/>
        <end position="333"/>
    </location>
</feature>
<gene>
    <name evidence="3" type="ORF">TT172_LOCUS6338</name>
</gene>
<feature type="region of interest" description="Disordered" evidence="1">
    <location>
        <begin position="119"/>
        <end position="165"/>
    </location>
</feature>
<evidence type="ECO:0000313" key="3">
    <source>
        <dbReference type="EMBL" id="SPQ23919.1"/>
    </source>
</evidence>
<keyword evidence="2" id="KW-0472">Membrane</keyword>
<reference evidence="3 4" key="1">
    <citation type="submission" date="2018-04" db="EMBL/GenBank/DDBJ databases">
        <authorList>
            <person name="Huttner S."/>
            <person name="Dainat J."/>
        </authorList>
    </citation>
    <scope>NUCLEOTIDE SEQUENCE [LARGE SCALE GENOMIC DNA]</scope>
</reference>
<dbReference type="Proteomes" id="UP000289323">
    <property type="component" value="Unassembled WGS sequence"/>
</dbReference>
<protein>
    <submittedName>
        <fullName evidence="3">Ec587532-d39a-4e19-8b3d-fdddee54700c</fullName>
    </submittedName>
</protein>
<evidence type="ECO:0000256" key="2">
    <source>
        <dbReference type="SAM" id="Phobius"/>
    </source>
</evidence>
<organism evidence="3 4">
    <name type="scientific">Thermothielavioides terrestris</name>
    <dbReference type="NCBI Taxonomy" id="2587410"/>
    <lineage>
        <taxon>Eukaryota</taxon>
        <taxon>Fungi</taxon>
        <taxon>Dikarya</taxon>
        <taxon>Ascomycota</taxon>
        <taxon>Pezizomycotina</taxon>
        <taxon>Sordariomycetes</taxon>
        <taxon>Sordariomycetidae</taxon>
        <taxon>Sordariales</taxon>
        <taxon>Chaetomiaceae</taxon>
        <taxon>Thermothielavioides</taxon>
    </lineage>
</organism>
<keyword evidence="2" id="KW-1133">Transmembrane helix</keyword>
<name>A0A3S4AR67_9PEZI</name>
<keyword evidence="2" id="KW-0812">Transmembrane</keyword>
<sequence length="782" mass="83829">MAVVVSPCNPSFPQLRLLGVPEAEEYQLRPLGWENDGDEERLTSATSLRAPTTAIHFFDAVTDGLILIYPPRKAGNVSPDEGCEFAVSVENGIIDAVLRDPDLERYVEFRGSEMEDALEHAVQTQRAEKSIDDPAQSEPAQLKRKTIEHTSQQQAHGRQDLEQRLVQQPPERVQRLLRVRHVLELALGIVDALRHVAREVLEHVGEVVLLRAGLARGRLVLGVGRDPALRVEALDDALGFVEDPPALLDQRPDLPDELLLVALICGRALGLVDFLVVVLVVHAKMMFERLGTTGADGPDAVQALLDTHRHLDGELLVLLLLLALCLLFGALLLCGEVLEESAVADDVALVVDDIPVVVDILSGELADDIAILIDHVALAVDTAAGHGVLLALDLLGLPPLGFAHDVAVLVQDVAVLIDSASEQELAVAADQPADDVSGRRDDGAVLGHRAALEFSKGALLHALPLALGDGVSLAEDVAALAEDIALLVAHAADHLLDVALHNPTEDDPVLIHHVPGLIHALARQHRSVDLRLGLGLGLRFRLPPHRLANDIPDLVQDIAVRIHALALQQADIALYDLPHRLPARRGEDHAVLVDDRLGEALERRGLAQHLLALVLRDDLGAPDHLAVAAPDRAVLVHLPAHQLRELALDHAPDDLAVLRDHIAALVDRAVLEDAEVRLCVSGSAFFWLSSSAASPWEVSGFPADLGAEIRVLRAALRKESRASSVGWFSEARSKAHFAILVSDAVVPALGAFSVWGLSSPAPSRASSPSFSPSTGSGFSSPI</sequence>
<evidence type="ECO:0000256" key="1">
    <source>
        <dbReference type="SAM" id="MobiDB-lite"/>
    </source>
</evidence>
<feature type="region of interest" description="Disordered" evidence="1">
    <location>
        <begin position="761"/>
        <end position="782"/>
    </location>
</feature>